<dbReference type="InterPro" id="IPR006158">
    <property type="entry name" value="Cobalamin-bd"/>
</dbReference>
<dbReference type="SUPFAM" id="SSF52242">
    <property type="entry name" value="Cobalamin (vitamin B12)-binding domain"/>
    <property type="match status" value="1"/>
</dbReference>
<reference evidence="5" key="1">
    <citation type="journal article" date="2014" name="Front. Microbiol.">
        <title>High frequency of phylogenetically diverse reductive dehalogenase-homologous genes in deep subseafloor sedimentary metagenomes.</title>
        <authorList>
            <person name="Kawai M."/>
            <person name="Futagami T."/>
            <person name="Toyoda A."/>
            <person name="Takaki Y."/>
            <person name="Nishi S."/>
            <person name="Hori S."/>
            <person name="Arai W."/>
            <person name="Tsubouchi T."/>
            <person name="Morono Y."/>
            <person name="Uchiyama I."/>
            <person name="Ito T."/>
            <person name="Fujiyama A."/>
            <person name="Inagaki F."/>
            <person name="Takami H."/>
        </authorList>
    </citation>
    <scope>NUCLEOTIDE SEQUENCE</scope>
    <source>
        <strain evidence="5">Expedition CK06-06</strain>
    </source>
</reference>
<dbReference type="PANTHER" id="PTHR45833:SF1">
    <property type="entry name" value="METHIONINE SYNTHASE"/>
    <property type="match status" value="1"/>
</dbReference>
<evidence type="ECO:0000256" key="1">
    <source>
        <dbReference type="ARBA" id="ARBA00022723"/>
    </source>
</evidence>
<evidence type="ECO:0008006" key="6">
    <source>
        <dbReference type="Google" id="ProtNLM"/>
    </source>
</evidence>
<dbReference type="PROSITE" id="PS51337">
    <property type="entry name" value="B12_BINDING_NTER"/>
    <property type="match status" value="1"/>
</dbReference>
<dbReference type="PROSITE" id="PS51332">
    <property type="entry name" value="B12_BINDING"/>
    <property type="match status" value="1"/>
</dbReference>
<proteinExistence type="predicted"/>
<dbReference type="SMART" id="SM01018">
    <property type="entry name" value="B12-binding_2"/>
    <property type="match status" value="1"/>
</dbReference>
<protein>
    <recommendedName>
        <fullName evidence="6">B12-binding domain-containing protein</fullName>
    </recommendedName>
</protein>
<dbReference type="InterPro" id="IPR036724">
    <property type="entry name" value="Cobalamin-bd_sf"/>
</dbReference>
<dbReference type="GO" id="GO:0005829">
    <property type="term" value="C:cytosol"/>
    <property type="evidence" value="ECO:0007669"/>
    <property type="project" value="TreeGrafter"/>
</dbReference>
<evidence type="ECO:0000259" key="3">
    <source>
        <dbReference type="PROSITE" id="PS51332"/>
    </source>
</evidence>
<organism evidence="5">
    <name type="scientific">marine sediment metagenome</name>
    <dbReference type="NCBI Taxonomy" id="412755"/>
    <lineage>
        <taxon>unclassified sequences</taxon>
        <taxon>metagenomes</taxon>
        <taxon>ecological metagenomes</taxon>
    </lineage>
</organism>
<gene>
    <name evidence="5" type="ORF">S03H2_10227</name>
</gene>
<dbReference type="InterPro" id="IPR050554">
    <property type="entry name" value="Met_Synthase/Corrinoid"/>
</dbReference>
<dbReference type="GO" id="GO:0008705">
    <property type="term" value="F:methionine synthase activity"/>
    <property type="evidence" value="ECO:0007669"/>
    <property type="project" value="TreeGrafter"/>
</dbReference>
<dbReference type="InterPro" id="IPR003759">
    <property type="entry name" value="Cbl-bd_cap"/>
</dbReference>
<dbReference type="SUPFAM" id="SSF47644">
    <property type="entry name" value="Methionine synthase domain"/>
    <property type="match status" value="1"/>
</dbReference>
<keyword evidence="2" id="KW-0170">Cobalt</keyword>
<name>X1FI92_9ZZZZ</name>
<dbReference type="GO" id="GO:0031419">
    <property type="term" value="F:cobalamin binding"/>
    <property type="evidence" value="ECO:0007669"/>
    <property type="project" value="InterPro"/>
</dbReference>
<dbReference type="EMBL" id="BARU01005273">
    <property type="protein sequence ID" value="GAH29109.1"/>
    <property type="molecule type" value="Genomic_DNA"/>
</dbReference>
<dbReference type="GO" id="GO:0050667">
    <property type="term" value="P:homocysteine metabolic process"/>
    <property type="evidence" value="ECO:0007669"/>
    <property type="project" value="TreeGrafter"/>
</dbReference>
<dbReference type="GO" id="GO:0046872">
    <property type="term" value="F:metal ion binding"/>
    <property type="evidence" value="ECO:0007669"/>
    <property type="project" value="UniProtKB-KW"/>
</dbReference>
<evidence type="ECO:0000259" key="4">
    <source>
        <dbReference type="PROSITE" id="PS51337"/>
    </source>
</evidence>
<dbReference type="AlphaFoldDB" id="X1FI92"/>
<sequence>MSNDNLEQITEATSKGDYKSIGKLVRKASRQGTSREDIIQALSAGLSDVSKKYKIKGMYLDDIIKSAGAFEVGIQSLGLSDEPKEPEKKIVLGVMGGPWTIGINIVSANLKANGFEVIIAGSDVSPEKIAQVVKESNARIVASAIYLMQSKDQVEKLENELWKLGVRHKIRTIVSGPAGSPAMAAKYNVD</sequence>
<dbReference type="GO" id="GO:0046653">
    <property type="term" value="P:tetrahydrofolate metabolic process"/>
    <property type="evidence" value="ECO:0007669"/>
    <property type="project" value="TreeGrafter"/>
</dbReference>
<comment type="caution">
    <text evidence="5">The sequence shown here is derived from an EMBL/GenBank/DDBJ whole genome shotgun (WGS) entry which is preliminary data.</text>
</comment>
<feature type="non-terminal residue" evidence="5">
    <location>
        <position position="190"/>
    </location>
</feature>
<evidence type="ECO:0000256" key="2">
    <source>
        <dbReference type="ARBA" id="ARBA00023285"/>
    </source>
</evidence>
<feature type="domain" description="B12-binding N-terminal" evidence="4">
    <location>
        <begin position="1"/>
        <end position="89"/>
    </location>
</feature>
<dbReference type="Gene3D" id="1.10.1240.10">
    <property type="entry name" value="Methionine synthase domain"/>
    <property type="match status" value="1"/>
</dbReference>
<dbReference type="Pfam" id="PF02607">
    <property type="entry name" value="B12-binding_2"/>
    <property type="match status" value="1"/>
</dbReference>
<dbReference type="Gene3D" id="3.40.50.280">
    <property type="entry name" value="Cobalamin-binding domain"/>
    <property type="match status" value="1"/>
</dbReference>
<dbReference type="PANTHER" id="PTHR45833">
    <property type="entry name" value="METHIONINE SYNTHASE"/>
    <property type="match status" value="1"/>
</dbReference>
<dbReference type="Pfam" id="PF02310">
    <property type="entry name" value="B12-binding"/>
    <property type="match status" value="1"/>
</dbReference>
<keyword evidence="1" id="KW-0479">Metal-binding</keyword>
<dbReference type="InterPro" id="IPR036594">
    <property type="entry name" value="Meth_synthase_dom"/>
</dbReference>
<evidence type="ECO:0000313" key="5">
    <source>
        <dbReference type="EMBL" id="GAH29109.1"/>
    </source>
</evidence>
<accession>X1FI92</accession>
<feature type="domain" description="B12-binding" evidence="3">
    <location>
        <begin position="87"/>
        <end position="190"/>
    </location>
</feature>